<sequence length="666" mass="76817">MERIKWTERIRNEFVLEKMGEERIMLKLIKHPLLTSAGDRRKVFSVALYTSPANYALHGEEWNVLSGQTIRIEAVLERVSEERMMLKLIRKRKRNWLGRWLRRYCLLKDALEGMHFEENNGQDRHSSAVNEHEMTYLTLEQGRWRNNDTTVNIFRILDATMAVMNEVSDDNDDPPSDVDEREIINNDNADHNSDSEIGYIGSSSDEDLEDNDNFYVGRDKVTIWRKTSYSTSSKTKKKNIVKIFPGPKGNARVILRSIRFDDKSTRSERIRTDKLAAIRTVLDSFTENCKTCYNPGEFITIDEKLEPFRGRCNFIQYIPNKPAKYGIKIFALCDAKTFFTSNIEVYCGKQPDGLFHASNKPLDIVERLVLPFADSNRNLTTDNWYTSYPLGLSLLKKGITIVGTLRKDKREIPPQFLPHKDREIGSSIFGYQKDFTLVSYVPKRNKSVVLLSTMHDQGVIDNETEKPEVILDYNMTKGGVDTVDQLCATYTVSRVTRRWQLALFYALLNVAGINAYVIFKANLENRSVIRREFLKNLALQLMKPLLIERSMTASLPSDIKAFLQLYKPPEKELHQNADEPPMKKRSRCVPCGRRKTNIKPARVAQLNNTSSDAERVENSKPAREALERGPRRQQQAPSRTIYTTMQPAQTVISTRSRTSRTSNRHH</sequence>
<organism evidence="3 4">
    <name type="scientific">Periplaneta americana</name>
    <name type="common">American cockroach</name>
    <name type="synonym">Blatta americana</name>
    <dbReference type="NCBI Taxonomy" id="6978"/>
    <lineage>
        <taxon>Eukaryota</taxon>
        <taxon>Metazoa</taxon>
        <taxon>Ecdysozoa</taxon>
        <taxon>Arthropoda</taxon>
        <taxon>Hexapoda</taxon>
        <taxon>Insecta</taxon>
        <taxon>Pterygota</taxon>
        <taxon>Neoptera</taxon>
        <taxon>Polyneoptera</taxon>
        <taxon>Dictyoptera</taxon>
        <taxon>Blattodea</taxon>
        <taxon>Blattoidea</taxon>
        <taxon>Blattidae</taxon>
        <taxon>Blattinae</taxon>
        <taxon>Periplaneta</taxon>
    </lineage>
</organism>
<dbReference type="Pfam" id="PF13843">
    <property type="entry name" value="DDE_Tnp_1_7"/>
    <property type="match status" value="1"/>
</dbReference>
<accession>A0ABQ8T9Q9</accession>
<evidence type="ECO:0000256" key="1">
    <source>
        <dbReference type="SAM" id="MobiDB-lite"/>
    </source>
</evidence>
<evidence type="ECO:0000313" key="3">
    <source>
        <dbReference type="EMBL" id="KAJ4442612.1"/>
    </source>
</evidence>
<gene>
    <name evidence="3" type="ORF">ANN_04201</name>
</gene>
<name>A0ABQ8T9Q9_PERAM</name>
<feature type="region of interest" description="Disordered" evidence="1">
    <location>
        <begin position="605"/>
        <end position="666"/>
    </location>
</feature>
<evidence type="ECO:0000259" key="2">
    <source>
        <dbReference type="Pfam" id="PF13843"/>
    </source>
</evidence>
<proteinExistence type="predicted"/>
<dbReference type="PANTHER" id="PTHR46599">
    <property type="entry name" value="PIGGYBAC TRANSPOSABLE ELEMENT-DERIVED PROTEIN 4"/>
    <property type="match status" value="1"/>
</dbReference>
<keyword evidence="4" id="KW-1185">Reference proteome</keyword>
<feature type="compositionally biased region" description="Basic and acidic residues" evidence="1">
    <location>
        <begin position="181"/>
        <end position="194"/>
    </location>
</feature>
<evidence type="ECO:0000313" key="4">
    <source>
        <dbReference type="Proteomes" id="UP001148838"/>
    </source>
</evidence>
<dbReference type="PANTHER" id="PTHR46599:SF6">
    <property type="entry name" value="DUAL SPECIFICITY PHOSPHATASE 26"/>
    <property type="match status" value="1"/>
</dbReference>
<feature type="region of interest" description="Disordered" evidence="1">
    <location>
        <begin position="166"/>
        <end position="197"/>
    </location>
</feature>
<feature type="compositionally biased region" description="Polar residues" evidence="1">
    <location>
        <begin position="632"/>
        <end position="652"/>
    </location>
</feature>
<feature type="compositionally biased region" description="Acidic residues" evidence="1">
    <location>
        <begin position="167"/>
        <end position="180"/>
    </location>
</feature>
<dbReference type="Proteomes" id="UP001148838">
    <property type="component" value="Unassembled WGS sequence"/>
</dbReference>
<protein>
    <recommendedName>
        <fullName evidence="2">PiggyBac transposable element-derived protein domain-containing protein</fullName>
    </recommendedName>
</protein>
<reference evidence="3 4" key="1">
    <citation type="journal article" date="2022" name="Allergy">
        <title>Genome assembly and annotation of Periplaneta americana reveal a comprehensive cockroach allergen profile.</title>
        <authorList>
            <person name="Wang L."/>
            <person name="Xiong Q."/>
            <person name="Saelim N."/>
            <person name="Wang L."/>
            <person name="Nong W."/>
            <person name="Wan A.T."/>
            <person name="Shi M."/>
            <person name="Liu X."/>
            <person name="Cao Q."/>
            <person name="Hui J.H.L."/>
            <person name="Sookrung N."/>
            <person name="Leung T.F."/>
            <person name="Tungtrongchitr A."/>
            <person name="Tsui S.K.W."/>
        </authorList>
    </citation>
    <scope>NUCLEOTIDE SEQUENCE [LARGE SCALE GENOMIC DNA]</scope>
    <source>
        <strain evidence="3">PWHHKU_190912</strain>
    </source>
</reference>
<feature type="compositionally biased region" description="Basic and acidic residues" evidence="1">
    <location>
        <begin position="612"/>
        <end position="630"/>
    </location>
</feature>
<feature type="domain" description="PiggyBac transposable element-derived protein" evidence="2">
    <location>
        <begin position="254"/>
        <end position="516"/>
    </location>
</feature>
<dbReference type="EMBL" id="JAJSOF020000013">
    <property type="protein sequence ID" value="KAJ4442612.1"/>
    <property type="molecule type" value="Genomic_DNA"/>
</dbReference>
<dbReference type="InterPro" id="IPR029526">
    <property type="entry name" value="PGBD"/>
</dbReference>
<feature type="compositionally biased region" description="Low complexity" evidence="1">
    <location>
        <begin position="653"/>
        <end position="666"/>
    </location>
</feature>
<comment type="caution">
    <text evidence="3">The sequence shown here is derived from an EMBL/GenBank/DDBJ whole genome shotgun (WGS) entry which is preliminary data.</text>
</comment>